<protein>
    <submittedName>
        <fullName evidence="3">FAD-dependent oxidoreductase</fullName>
    </submittedName>
</protein>
<feature type="domain" description="FAD/NAD(P)-binding" evidence="2">
    <location>
        <begin position="22"/>
        <end position="314"/>
    </location>
</feature>
<dbReference type="RefSeq" id="WP_323444839.1">
    <property type="nucleotide sequence ID" value="NZ_BSBI01000001.1"/>
</dbReference>
<comment type="caution">
    <text evidence="3">The sequence shown here is derived from an EMBL/GenBank/DDBJ whole genome shotgun (WGS) entry which is preliminary data.</text>
</comment>
<reference evidence="3 4" key="1">
    <citation type="submission" date="2022-10" db="EMBL/GenBank/DDBJ databases">
        <title>Draft genome sequence of Streptomyces sp. YSPA8.</title>
        <authorList>
            <person name="Moriuchi R."/>
            <person name="Dohra H."/>
            <person name="Yamamura H."/>
            <person name="Kodani S."/>
        </authorList>
    </citation>
    <scope>NUCLEOTIDE SEQUENCE [LARGE SCALE GENOMIC DNA]</scope>
    <source>
        <strain evidence="3 4">YSPA8</strain>
    </source>
</reference>
<dbReference type="PANTHER" id="PTHR42949">
    <property type="entry name" value="ANAEROBIC GLYCEROL-3-PHOSPHATE DEHYDROGENASE SUBUNIT B"/>
    <property type="match status" value="1"/>
</dbReference>
<evidence type="ECO:0000259" key="2">
    <source>
        <dbReference type="Pfam" id="PF07992"/>
    </source>
</evidence>
<evidence type="ECO:0000256" key="1">
    <source>
        <dbReference type="ARBA" id="ARBA00023002"/>
    </source>
</evidence>
<proteinExistence type="predicted"/>
<dbReference type="InterPro" id="IPR036188">
    <property type="entry name" value="FAD/NAD-bd_sf"/>
</dbReference>
<dbReference type="PRINTS" id="PR00469">
    <property type="entry name" value="PNDRDTASEII"/>
</dbReference>
<name>A0ABQ5NQU5_9ACTN</name>
<evidence type="ECO:0000313" key="3">
    <source>
        <dbReference type="EMBL" id="GLF92715.1"/>
    </source>
</evidence>
<dbReference type="PANTHER" id="PTHR42949:SF3">
    <property type="entry name" value="ANAEROBIC GLYCEROL-3-PHOSPHATE DEHYDROGENASE SUBUNIT B"/>
    <property type="match status" value="1"/>
</dbReference>
<dbReference type="SUPFAM" id="SSF51905">
    <property type="entry name" value="FAD/NAD(P)-binding domain"/>
    <property type="match status" value="1"/>
</dbReference>
<accession>A0ABQ5NQU5</accession>
<evidence type="ECO:0000313" key="4">
    <source>
        <dbReference type="Proteomes" id="UP001291653"/>
    </source>
</evidence>
<gene>
    <name evidence="3" type="ORF">SYYSPA8_00480</name>
</gene>
<sequence length="422" mass="44379">MHQRTDRPAVPAVPAHIERHVDVLVVGGGPAGLAAGARLAAGGAGKVEIVEREQQAGGIPRHCFHGGFGELRAGAFRTTTGPAYARRLIDAAEAAGAPPRTGITVTGWDGPRTLLLTGPGGLERVTARAVVLATGARERPRAARLIPGTRPAGVLTTGELQQAVNLYHRPVGTVALVVGTDPVADHAVLALRTQGVRTVALVTERAPLPVRGARRSVPVLHRTTVTELLGHGRLTGVRVRHDDGRTGVVACDTVVFTGDWIPDHELARRGGVPLDAGTRGPAVDTAYRTARPAVFAAGNLLHGVERAAFAAEEGRAAAEQVLAHLAGEPWPDPGLPVRVGPPLLWAAPNRVHPTGPAPLLDHFVLRTAEPRPLARLRVTQDDHTLHRDRFPRPALPGRSLRLTAAWLPRANPSGGPVTITLT</sequence>
<dbReference type="Pfam" id="PF07992">
    <property type="entry name" value="Pyr_redox_2"/>
    <property type="match status" value="1"/>
</dbReference>
<keyword evidence="4" id="KW-1185">Reference proteome</keyword>
<dbReference type="InterPro" id="IPR051691">
    <property type="entry name" value="Metab_Enz_Cyan_OpOx_G3PDH"/>
</dbReference>
<dbReference type="PRINTS" id="PR00368">
    <property type="entry name" value="FADPNR"/>
</dbReference>
<organism evidence="3 4">
    <name type="scientific">Streptomyces yaizuensis</name>
    <dbReference type="NCBI Taxonomy" id="2989713"/>
    <lineage>
        <taxon>Bacteria</taxon>
        <taxon>Bacillati</taxon>
        <taxon>Actinomycetota</taxon>
        <taxon>Actinomycetes</taxon>
        <taxon>Kitasatosporales</taxon>
        <taxon>Streptomycetaceae</taxon>
        <taxon>Streptomyces</taxon>
    </lineage>
</organism>
<dbReference type="InterPro" id="IPR023753">
    <property type="entry name" value="FAD/NAD-binding_dom"/>
</dbReference>
<keyword evidence="1" id="KW-0560">Oxidoreductase</keyword>
<dbReference type="EMBL" id="BSBI01000001">
    <property type="protein sequence ID" value="GLF92715.1"/>
    <property type="molecule type" value="Genomic_DNA"/>
</dbReference>
<dbReference type="Proteomes" id="UP001291653">
    <property type="component" value="Unassembled WGS sequence"/>
</dbReference>
<dbReference type="Gene3D" id="3.50.50.60">
    <property type="entry name" value="FAD/NAD(P)-binding domain"/>
    <property type="match status" value="2"/>
</dbReference>